<dbReference type="InterPro" id="IPR011050">
    <property type="entry name" value="Pectin_lyase_fold/virulence"/>
</dbReference>
<dbReference type="Pfam" id="PF05860">
    <property type="entry name" value="TPS"/>
    <property type="match status" value="1"/>
</dbReference>
<dbReference type="EMBL" id="JAEDAO010000001">
    <property type="protein sequence ID" value="MBK0391216.1"/>
    <property type="molecule type" value="Genomic_DNA"/>
</dbReference>
<accession>A0A934PY49</accession>
<organism evidence="4 5">
    <name type="scientific">Ramlibacter algicola</name>
    <dbReference type="NCBI Taxonomy" id="2795217"/>
    <lineage>
        <taxon>Bacteria</taxon>
        <taxon>Pseudomonadati</taxon>
        <taxon>Pseudomonadota</taxon>
        <taxon>Betaproteobacteria</taxon>
        <taxon>Burkholderiales</taxon>
        <taxon>Comamonadaceae</taxon>
        <taxon>Ramlibacter</taxon>
    </lineage>
</organism>
<proteinExistence type="predicted"/>
<feature type="compositionally biased region" description="Pro residues" evidence="1">
    <location>
        <begin position="1654"/>
        <end position="1674"/>
    </location>
</feature>
<dbReference type="Gene3D" id="2.160.20.10">
    <property type="entry name" value="Single-stranded right-handed beta-helix, Pectin lyase-like"/>
    <property type="match status" value="1"/>
</dbReference>
<evidence type="ECO:0000259" key="3">
    <source>
        <dbReference type="SMART" id="SM00912"/>
    </source>
</evidence>
<dbReference type="SUPFAM" id="SSF51126">
    <property type="entry name" value="Pectin lyase-like"/>
    <property type="match status" value="1"/>
</dbReference>
<dbReference type="InterPro" id="IPR008638">
    <property type="entry name" value="FhaB/CdiA-like_TPS"/>
</dbReference>
<feature type="chain" id="PRO_5037482144" evidence="2">
    <location>
        <begin position="34"/>
        <end position="1742"/>
    </location>
</feature>
<dbReference type="NCBIfam" id="TIGR01901">
    <property type="entry name" value="adhes_NPXG"/>
    <property type="match status" value="1"/>
</dbReference>
<protein>
    <submittedName>
        <fullName evidence="4">Filamentous hemagglutinin N-terminal domain-containing protein</fullName>
    </submittedName>
</protein>
<feature type="region of interest" description="Disordered" evidence="1">
    <location>
        <begin position="1718"/>
        <end position="1742"/>
    </location>
</feature>
<dbReference type="InterPro" id="IPR050909">
    <property type="entry name" value="Bact_Autotransporter_VF"/>
</dbReference>
<keyword evidence="5" id="KW-1185">Reference proteome</keyword>
<sequence length="1742" mass="167423">MPAPAPAAAGHRPLLLALALAAGFAPMAAQAQAAGGSAVVGGMAVTQQGSVQTITTTNGKGGFSAINWQSFSVPGGTTTFFAQPDAASLSINRVTGANPSAIYGTLGSNGRLVLVNPAGITVGAGAVVDTAGFTASTLRMADADLAAGRLRFEGGAGGLLRVDGKVIAHSGDVVLIGQDVQTGPSALVQTPQGATVLAAGQKVEVTGRGLEGIVFEVQAPTDQAVNLGTLQGDAVGVFAGTLRHSGLIQAQAVTTEGGRVVLKAAGTAIADGAIRAQGAAGQGGQADVLGAKVGVLAGATIDTSNTAGGGQIRVGGDYQGKNASVQNAQVTYVDQAATLRANATEAGNGGKVIVWADDTTRMHGTIQANAGANGGDGGFVETSGKRYLDVRGASVQASAARGAAGTWLLDPDDLRIIAAPAPSAAPAPAENYSGDGYFSTADDGSTSVVWDSTINAALNAGGSTNVLVQTSGASTGSATLGDIYLEGATIYRDAAGSGTLTLSAWNDIVVRNGTTTFETRIPPVPSPTPTLPPPPPSLLVSFQAGQRGTGETRVESGGTLLARSLDPAGSVALESVRAFTNAGNLVLGAGSSLVVTDTLTNSGTLSASGASLAASNFSQTGGSTGFGAGSDFRAVDGFSLGGGTFGFNGRNLELRQSSTGDLVLGSGAAISATDSVLLSASDGDVVIGRALSSGGAMAVNGRTLSIGGALQADQMALISYGDDGSGVGMSQTAAITARELMVSSSYGMANLTHVGNSVQALAASAPVLTFTNKADLLTIKAMDNWLADGFLPGLQGEIHVTNNAASAAAGSGSVRVDAEASVWVDALSIHAAGNIDAQAAIRTFGKYQSSPVNLGSVDLTAGGTINYTEISTYGGAIGSMGAHGGDLLLSAGTGVFGGYLDASGVAPDSSVPRNGGNIMVTTATGDVSIDSIRSMGGYYGGSGGTVSLASGSGNLNVGWVDVSGGYSPDGVGGAGGKVVAAGAAGIDMGSISAQGGSGMQGSGVGAVVSLSSSGGNVVVRDGIDATGGSGYAGNGGHGGAVTVTAGGGVQLGTIWLDGGYGSAAGGNAGSLSVTAAGDVVLTSGESPALVAAATSFYGTAVSASGGDSSMASGGGGGSVLLRSTGGNVSVQGWIDAYGSDSGAGMAGNGGSVQVSAAGNVAVGSIDASGGYADAGNGGNGGNVTLTSGGTLSVSDIYASGGDGGSGPAAGGQGGKGGSISLTAGTGDLHLDGLSIIANGGWGGAHASVGGTGGAGGSITLRANGGGVFASAEGGDPDTETFVYGTYIDSEGGSGGQTYGTAAGDRGGAGGAGGTIQVQASGPSQLLGSFSASGGSGGFSDGGGSAVGGTGGAGGMVSISTTSPAATVLLGGDVIVLGGVGGEAGTYDEVIGWIPDPSRTGVQGTSGTFFSNVAGGLFVGPSLDVPTTEPTPSYAASSLSVVGNWTNSGTVVLQPGAWVRNVGTMTNNGVLHLGGGSLLSVGTYDEMEDVFTPGLGSLVNRSAGVVQGTGMLQANVANAGVLSPGDAAGQPGALTILGDLVLQSGGKLVLDVAPNTPPVPGTTHDQLVVTGALTLGGGVQVNAIPAVASPPPAVDGGSQMALATVPDPYVMVAAGSVTAGSEFEAATAPPELVPSLVLSDGGVFRPLIIAAAPPPPTPAPTAAPTPAPTPAPAPAPVSGGTLTDRIVELLGEGASASVVQQALTESNNVTEFVEVLLKSSDDDADKPKGQPDIVQTDTSCKPS</sequence>
<dbReference type="PANTHER" id="PTHR12338:SF5">
    <property type="entry name" value="ANTIGEN 43-RELATED"/>
    <property type="match status" value="1"/>
</dbReference>
<dbReference type="PANTHER" id="PTHR12338">
    <property type="entry name" value="AUTOTRANSPORTER"/>
    <property type="match status" value="1"/>
</dbReference>
<comment type="caution">
    <text evidence="4">The sequence shown here is derived from an EMBL/GenBank/DDBJ whole genome shotgun (WGS) entry which is preliminary data.</text>
</comment>
<dbReference type="RefSeq" id="WP_200786050.1">
    <property type="nucleotide sequence ID" value="NZ_JAEDAO010000001.1"/>
</dbReference>
<evidence type="ECO:0000313" key="4">
    <source>
        <dbReference type="EMBL" id="MBK0391216.1"/>
    </source>
</evidence>
<dbReference type="SMART" id="SM00912">
    <property type="entry name" value="Haemagg_act"/>
    <property type="match status" value="1"/>
</dbReference>
<name>A0A934PY49_9BURK</name>
<feature type="region of interest" description="Disordered" evidence="1">
    <location>
        <begin position="1654"/>
        <end position="1679"/>
    </location>
</feature>
<feature type="signal peptide" evidence="2">
    <location>
        <begin position="1"/>
        <end position="33"/>
    </location>
</feature>
<feature type="compositionally biased region" description="Basic and acidic residues" evidence="1">
    <location>
        <begin position="1718"/>
        <end position="1728"/>
    </location>
</feature>
<evidence type="ECO:0000256" key="1">
    <source>
        <dbReference type="SAM" id="MobiDB-lite"/>
    </source>
</evidence>
<feature type="domain" description="Filamentous haemagglutinin FhaB/tRNA nuclease CdiA-like TPS" evidence="3">
    <location>
        <begin position="35"/>
        <end position="144"/>
    </location>
</feature>
<evidence type="ECO:0000256" key="2">
    <source>
        <dbReference type="SAM" id="SignalP"/>
    </source>
</evidence>
<feature type="compositionally biased region" description="Polar residues" evidence="1">
    <location>
        <begin position="1732"/>
        <end position="1742"/>
    </location>
</feature>
<gene>
    <name evidence="4" type="ORF">I8E28_01315</name>
</gene>
<dbReference type="Proteomes" id="UP000617041">
    <property type="component" value="Unassembled WGS sequence"/>
</dbReference>
<dbReference type="InterPro" id="IPR012334">
    <property type="entry name" value="Pectin_lyas_fold"/>
</dbReference>
<keyword evidence="2" id="KW-0732">Signal</keyword>
<evidence type="ECO:0000313" key="5">
    <source>
        <dbReference type="Proteomes" id="UP000617041"/>
    </source>
</evidence>
<reference evidence="4" key="1">
    <citation type="submission" date="2020-12" db="EMBL/GenBank/DDBJ databases">
        <title>Ramlibacter sp. nov., isolated from a freshwater alga, Cryptomonas.</title>
        <authorList>
            <person name="Kim H.M."/>
            <person name="Jeon C.O."/>
        </authorList>
    </citation>
    <scope>NUCLEOTIDE SEQUENCE</scope>
    <source>
        <strain evidence="4">CrO1</strain>
    </source>
</reference>